<name>A0A6A5VXZ9_9PLEO</name>
<keyword evidence="2" id="KW-1185">Reference proteome</keyword>
<dbReference type="AlphaFoldDB" id="A0A6A5VXZ9"/>
<proteinExistence type="predicted"/>
<organism evidence="1 2">
    <name type="scientific">Amniculicola lignicola CBS 123094</name>
    <dbReference type="NCBI Taxonomy" id="1392246"/>
    <lineage>
        <taxon>Eukaryota</taxon>
        <taxon>Fungi</taxon>
        <taxon>Dikarya</taxon>
        <taxon>Ascomycota</taxon>
        <taxon>Pezizomycotina</taxon>
        <taxon>Dothideomycetes</taxon>
        <taxon>Pleosporomycetidae</taxon>
        <taxon>Pleosporales</taxon>
        <taxon>Amniculicolaceae</taxon>
        <taxon>Amniculicola</taxon>
    </lineage>
</organism>
<gene>
    <name evidence="1" type="ORF">P154DRAFT_526955</name>
</gene>
<accession>A0A6A5VXZ9</accession>
<sequence length="101" mass="11829">MQSLDLFHPRLFVFARMNNLPRDPTKFSSDPRIRYSEERQTHILASGSPECFYDKGQKRWTTPSDPECDEFLKKQAEELPKKRRSPAEEVSLLHTILPTLP</sequence>
<dbReference type="Proteomes" id="UP000799779">
    <property type="component" value="Unassembled WGS sequence"/>
</dbReference>
<evidence type="ECO:0000313" key="2">
    <source>
        <dbReference type="Proteomes" id="UP000799779"/>
    </source>
</evidence>
<evidence type="ECO:0000313" key="1">
    <source>
        <dbReference type="EMBL" id="KAF1994612.1"/>
    </source>
</evidence>
<reference evidence="1" key="1">
    <citation type="journal article" date="2020" name="Stud. Mycol.">
        <title>101 Dothideomycetes genomes: a test case for predicting lifestyles and emergence of pathogens.</title>
        <authorList>
            <person name="Haridas S."/>
            <person name="Albert R."/>
            <person name="Binder M."/>
            <person name="Bloem J."/>
            <person name="Labutti K."/>
            <person name="Salamov A."/>
            <person name="Andreopoulos B."/>
            <person name="Baker S."/>
            <person name="Barry K."/>
            <person name="Bills G."/>
            <person name="Bluhm B."/>
            <person name="Cannon C."/>
            <person name="Castanera R."/>
            <person name="Culley D."/>
            <person name="Daum C."/>
            <person name="Ezra D."/>
            <person name="Gonzalez J."/>
            <person name="Henrissat B."/>
            <person name="Kuo A."/>
            <person name="Liang C."/>
            <person name="Lipzen A."/>
            <person name="Lutzoni F."/>
            <person name="Magnuson J."/>
            <person name="Mondo S."/>
            <person name="Nolan M."/>
            <person name="Ohm R."/>
            <person name="Pangilinan J."/>
            <person name="Park H.-J."/>
            <person name="Ramirez L."/>
            <person name="Alfaro M."/>
            <person name="Sun H."/>
            <person name="Tritt A."/>
            <person name="Yoshinaga Y."/>
            <person name="Zwiers L.-H."/>
            <person name="Turgeon B."/>
            <person name="Goodwin S."/>
            <person name="Spatafora J."/>
            <person name="Crous P."/>
            <person name="Grigoriev I."/>
        </authorList>
    </citation>
    <scope>NUCLEOTIDE SEQUENCE</scope>
    <source>
        <strain evidence="1">CBS 123094</strain>
    </source>
</reference>
<protein>
    <submittedName>
        <fullName evidence="1">Uncharacterized protein</fullName>
    </submittedName>
</protein>
<dbReference type="EMBL" id="ML977655">
    <property type="protein sequence ID" value="KAF1994612.1"/>
    <property type="molecule type" value="Genomic_DNA"/>
</dbReference>